<dbReference type="SUPFAM" id="SSF49764">
    <property type="entry name" value="HSP20-like chaperones"/>
    <property type="match status" value="1"/>
</dbReference>
<dbReference type="AlphaFoldDB" id="A0A919RWQ9"/>
<evidence type="ECO:0000256" key="1">
    <source>
        <dbReference type="PROSITE-ProRule" id="PRU00285"/>
    </source>
</evidence>
<dbReference type="EMBL" id="BOPZ01000003">
    <property type="protein sequence ID" value="GIM27875.1"/>
    <property type="molecule type" value="Genomic_DNA"/>
</dbReference>
<comment type="caution">
    <text evidence="4">The sequence shown here is derived from an EMBL/GenBank/DDBJ whole genome shotgun (WGS) entry which is preliminary data.</text>
</comment>
<dbReference type="InterPro" id="IPR008978">
    <property type="entry name" value="HSP20-like_chaperone"/>
</dbReference>
<proteinExistence type="inferred from homology"/>
<feature type="domain" description="SHSP" evidence="3">
    <location>
        <begin position="9"/>
        <end position="122"/>
    </location>
</feature>
<dbReference type="Proteomes" id="UP000679179">
    <property type="component" value="Unassembled WGS sequence"/>
</dbReference>
<organism evidence="4 5">
    <name type="scientific">Clostridium polyendosporum</name>
    <dbReference type="NCBI Taxonomy" id="69208"/>
    <lineage>
        <taxon>Bacteria</taxon>
        <taxon>Bacillati</taxon>
        <taxon>Bacillota</taxon>
        <taxon>Clostridia</taxon>
        <taxon>Eubacteriales</taxon>
        <taxon>Clostridiaceae</taxon>
        <taxon>Clostridium</taxon>
    </lineage>
</organism>
<sequence length="125" mass="14166">MFGLLKIINELSSNNIDLNMNELDDKYLIYGKLQGVKRNNISINYNNNHLIITVKVNRVANNSLMGNVFIVQQSSNISKSFYVPNVDITRITGSFDGLNLVINVPKIINSMNDKLIVDVETYMLE</sequence>
<name>A0A919RWQ9_9CLOT</name>
<evidence type="ECO:0000259" key="3">
    <source>
        <dbReference type="PROSITE" id="PS01031"/>
    </source>
</evidence>
<reference evidence="4" key="1">
    <citation type="submission" date="2021-03" db="EMBL/GenBank/DDBJ databases">
        <title>Taxonomic study of Clostridium polyendosporum from meadow-gley soil under rice.</title>
        <authorList>
            <person name="Kobayashi H."/>
            <person name="Tanizawa Y."/>
            <person name="Yagura M."/>
        </authorList>
    </citation>
    <scope>NUCLEOTIDE SEQUENCE</scope>
    <source>
        <strain evidence="4">JCM 30710</strain>
    </source>
</reference>
<dbReference type="Gene3D" id="2.60.40.790">
    <property type="match status" value="1"/>
</dbReference>
<protein>
    <recommendedName>
        <fullName evidence="3">SHSP domain-containing protein</fullName>
    </recommendedName>
</protein>
<accession>A0A919RWQ9</accession>
<dbReference type="InterPro" id="IPR002068">
    <property type="entry name" value="A-crystallin/Hsp20_dom"/>
</dbReference>
<keyword evidence="5" id="KW-1185">Reference proteome</keyword>
<dbReference type="Pfam" id="PF00011">
    <property type="entry name" value="HSP20"/>
    <property type="match status" value="1"/>
</dbReference>
<dbReference type="RefSeq" id="WP_212902626.1">
    <property type="nucleotide sequence ID" value="NZ_BOPZ01000003.1"/>
</dbReference>
<evidence type="ECO:0000313" key="4">
    <source>
        <dbReference type="EMBL" id="GIM27875.1"/>
    </source>
</evidence>
<evidence type="ECO:0000313" key="5">
    <source>
        <dbReference type="Proteomes" id="UP000679179"/>
    </source>
</evidence>
<evidence type="ECO:0000256" key="2">
    <source>
        <dbReference type="RuleBase" id="RU003616"/>
    </source>
</evidence>
<gene>
    <name evidence="4" type="ORF">CPJCM30710_05410</name>
</gene>
<dbReference type="PROSITE" id="PS01031">
    <property type="entry name" value="SHSP"/>
    <property type="match status" value="1"/>
</dbReference>
<comment type="similarity">
    <text evidence="1 2">Belongs to the small heat shock protein (HSP20) family.</text>
</comment>